<proteinExistence type="predicted"/>
<accession>A0A0C1F5U4</accession>
<evidence type="ECO:0000256" key="1">
    <source>
        <dbReference type="SAM" id="Coils"/>
    </source>
</evidence>
<dbReference type="AlphaFoldDB" id="A0A0C1F5U4"/>
<feature type="coiled-coil region" evidence="1">
    <location>
        <begin position="82"/>
        <end position="109"/>
    </location>
</feature>
<keyword evidence="2" id="KW-0472">Membrane</keyword>
<dbReference type="Proteomes" id="UP000031473">
    <property type="component" value="Unassembled WGS sequence"/>
</dbReference>
<protein>
    <submittedName>
        <fullName evidence="3">Uncharacterized protein</fullName>
    </submittedName>
</protein>
<dbReference type="RefSeq" id="WP_039353041.1">
    <property type="nucleotide sequence ID" value="NZ_FOLA01000009.1"/>
</dbReference>
<sequence length="193" mass="22718">MFLNLIIKSQPDSWADFVSYFEGLLNPILTIINIVIFIKLTLSIQKASENKSWVEKTESLTFDYIHSFSDFASEIMFVAEEMEQKILSNQQQEQLNAELNKNKSEKKREIFKKHFALRIYAESNLFSTCSSRNNFITKSHHLIKSMNSFLNLLDGESEVNKMDIITEKYRNFENELKEFIELGKKFSDEIYKL</sequence>
<gene>
    <name evidence="3" type="ORF">OA86_11175</name>
</gene>
<organism evidence="3 4">
    <name type="scientific">Kaistella jeonii</name>
    <dbReference type="NCBI Taxonomy" id="266749"/>
    <lineage>
        <taxon>Bacteria</taxon>
        <taxon>Pseudomonadati</taxon>
        <taxon>Bacteroidota</taxon>
        <taxon>Flavobacteriia</taxon>
        <taxon>Flavobacteriales</taxon>
        <taxon>Weeksellaceae</taxon>
        <taxon>Chryseobacterium group</taxon>
        <taxon>Kaistella</taxon>
    </lineage>
</organism>
<comment type="caution">
    <text evidence="3">The sequence shown here is derived from an EMBL/GenBank/DDBJ whole genome shotgun (WGS) entry which is preliminary data.</text>
</comment>
<keyword evidence="1" id="KW-0175">Coiled coil</keyword>
<reference evidence="3 4" key="1">
    <citation type="submission" date="2014-10" db="EMBL/GenBank/DDBJ databases">
        <title>Kaistella jeonii genome.</title>
        <authorList>
            <person name="Clayton J.T."/>
            <person name="Newman J.D."/>
        </authorList>
    </citation>
    <scope>NUCLEOTIDE SEQUENCE [LARGE SCALE GENOMIC DNA]</scope>
    <source>
        <strain evidence="3 4">DSM 17048</strain>
    </source>
</reference>
<dbReference type="STRING" id="266749.SAMN05421876_10989"/>
<keyword evidence="2" id="KW-0812">Transmembrane</keyword>
<evidence type="ECO:0000313" key="3">
    <source>
        <dbReference type="EMBL" id="KIA88572.1"/>
    </source>
</evidence>
<evidence type="ECO:0000256" key="2">
    <source>
        <dbReference type="SAM" id="Phobius"/>
    </source>
</evidence>
<dbReference type="EMBL" id="JSYL01000007">
    <property type="protein sequence ID" value="KIA88572.1"/>
    <property type="molecule type" value="Genomic_DNA"/>
</dbReference>
<keyword evidence="4" id="KW-1185">Reference proteome</keyword>
<feature type="transmembrane region" description="Helical" evidence="2">
    <location>
        <begin position="20"/>
        <end position="42"/>
    </location>
</feature>
<evidence type="ECO:0000313" key="4">
    <source>
        <dbReference type="Proteomes" id="UP000031473"/>
    </source>
</evidence>
<name>A0A0C1F5U4_9FLAO</name>
<keyword evidence="2" id="KW-1133">Transmembrane helix</keyword>